<gene>
    <name evidence="2" type="ORF">OCV99_14210</name>
</gene>
<organism evidence="2 3">
    <name type="scientific">Dorea acetigenes</name>
    <dbReference type="NCBI Taxonomy" id="2981787"/>
    <lineage>
        <taxon>Bacteria</taxon>
        <taxon>Bacillati</taxon>
        <taxon>Bacillota</taxon>
        <taxon>Clostridia</taxon>
        <taxon>Lachnospirales</taxon>
        <taxon>Lachnospiraceae</taxon>
        <taxon>Dorea</taxon>
    </lineage>
</organism>
<keyword evidence="3" id="KW-1185">Reference proteome</keyword>
<dbReference type="Proteomes" id="UP001652431">
    <property type="component" value="Unassembled WGS sequence"/>
</dbReference>
<evidence type="ECO:0000259" key="1">
    <source>
        <dbReference type="Pfam" id="PF03713"/>
    </source>
</evidence>
<comment type="caution">
    <text evidence="2">The sequence shown here is derived from an EMBL/GenBank/DDBJ whole genome shotgun (WGS) entry which is preliminary data.</text>
</comment>
<evidence type="ECO:0000313" key="3">
    <source>
        <dbReference type="Proteomes" id="UP001652431"/>
    </source>
</evidence>
<name>A0ABT2RRB7_9FIRM</name>
<dbReference type="PANTHER" id="PTHR36933">
    <property type="entry name" value="SLL0788 PROTEIN"/>
    <property type="match status" value="1"/>
</dbReference>
<dbReference type="InterPro" id="IPR005183">
    <property type="entry name" value="DUF305_CopM-like"/>
</dbReference>
<proteinExistence type="predicted"/>
<feature type="domain" description="DUF305" evidence="1">
    <location>
        <begin position="40"/>
        <end position="184"/>
    </location>
</feature>
<reference evidence="2 3" key="1">
    <citation type="journal article" date="2021" name="ISME Commun">
        <title>Automated analysis of genomic sequences facilitates high-throughput and comprehensive description of bacteria.</title>
        <authorList>
            <person name="Hitch T.C.A."/>
        </authorList>
    </citation>
    <scope>NUCLEOTIDE SEQUENCE [LARGE SCALE GENOMIC DNA]</scope>
    <source>
        <strain evidence="2 3">Sanger_03</strain>
    </source>
</reference>
<sequence>MNNCCRLSNVTKEYLYAFQEILDLMIQGMTEAELMDSISHNFIVQMIPHHRAAIEMSHNILNYTTNIPLQDIALQIISEQTKSIEDMERIVCGCSALQNTGKELSGYQCRMEEIMRTMFDAMGSACVVNDVNVDFMRQMIPHHLGAVRMSELTLKYCICRELVPILTAIITSQKRGIMQMQRLLRCMGC</sequence>
<protein>
    <submittedName>
        <fullName evidence="2">DUF305 domain-containing protein</fullName>
    </submittedName>
</protein>
<dbReference type="PANTHER" id="PTHR36933:SF1">
    <property type="entry name" value="SLL0788 PROTEIN"/>
    <property type="match status" value="1"/>
</dbReference>
<dbReference type="Pfam" id="PF03713">
    <property type="entry name" value="DUF305"/>
    <property type="match status" value="1"/>
</dbReference>
<evidence type="ECO:0000313" key="2">
    <source>
        <dbReference type="EMBL" id="MCU6687664.1"/>
    </source>
</evidence>
<dbReference type="Gene3D" id="1.20.1260.10">
    <property type="match status" value="1"/>
</dbReference>
<dbReference type="InterPro" id="IPR012347">
    <property type="entry name" value="Ferritin-like"/>
</dbReference>
<accession>A0ABT2RRB7</accession>
<dbReference type="EMBL" id="JAOQJU010000024">
    <property type="protein sequence ID" value="MCU6687664.1"/>
    <property type="molecule type" value="Genomic_DNA"/>
</dbReference>